<name>A0A1B0ZGX0_9MICO</name>
<dbReference type="KEGG" id="dva:DAD186_05970"/>
<protein>
    <submittedName>
        <fullName evidence="2">Uncharacterized protein</fullName>
    </submittedName>
</protein>
<dbReference type="EMBL" id="CP012117">
    <property type="protein sequence ID" value="ANP27152.1"/>
    <property type="molecule type" value="Genomic_DNA"/>
</dbReference>
<gene>
    <name evidence="2" type="ORF">DAD186_05970</name>
</gene>
<evidence type="ECO:0000313" key="2">
    <source>
        <dbReference type="EMBL" id="ANP27152.1"/>
    </source>
</evidence>
<accession>A0A1B0ZGX0</accession>
<evidence type="ECO:0000256" key="1">
    <source>
        <dbReference type="SAM" id="MobiDB-lite"/>
    </source>
</evidence>
<dbReference type="AlphaFoldDB" id="A0A1B0ZGX0"/>
<dbReference type="Proteomes" id="UP000092596">
    <property type="component" value="Chromosome"/>
</dbReference>
<evidence type="ECO:0000313" key="3">
    <source>
        <dbReference type="Proteomes" id="UP000092596"/>
    </source>
</evidence>
<proteinExistence type="predicted"/>
<reference evidence="2 3" key="1">
    <citation type="submission" date="2015-06" db="EMBL/GenBank/DDBJ databases">
        <title>Investigation of pathophysiology for high-risk pregnancy and development of treatment modality based on it.</title>
        <authorList>
            <person name="Kim B.-C."/>
            <person name="Lim S."/>
        </authorList>
    </citation>
    <scope>NUCLEOTIDE SEQUENCE [LARGE SCALE GENOMIC DNA]</scope>
    <source>
        <strain evidence="2 3">AD1-86</strain>
    </source>
</reference>
<feature type="region of interest" description="Disordered" evidence="1">
    <location>
        <begin position="21"/>
        <end position="40"/>
    </location>
</feature>
<sequence length="40" mass="4511">MGSLMVLLGIKKNADPMVAMGSESTSQWSHKYTVNEREKR</sequence>
<feature type="compositionally biased region" description="Polar residues" evidence="1">
    <location>
        <begin position="22"/>
        <end position="32"/>
    </location>
</feature>
<organism evidence="2 3">
    <name type="scientific">Dermabacter vaginalis</name>
    <dbReference type="NCBI Taxonomy" id="1630135"/>
    <lineage>
        <taxon>Bacteria</taxon>
        <taxon>Bacillati</taxon>
        <taxon>Actinomycetota</taxon>
        <taxon>Actinomycetes</taxon>
        <taxon>Micrococcales</taxon>
        <taxon>Dermabacteraceae</taxon>
        <taxon>Dermabacter</taxon>
    </lineage>
</organism>